<reference evidence="2" key="1">
    <citation type="journal article" date="2022" name="Plant J.">
        <title>Strategies of tolerance reflected in two North American maple genomes.</title>
        <authorList>
            <person name="McEvoy S.L."/>
            <person name="Sezen U.U."/>
            <person name="Trouern-Trend A."/>
            <person name="McMahon S.M."/>
            <person name="Schaberg P.G."/>
            <person name="Yang J."/>
            <person name="Wegrzyn J.L."/>
            <person name="Swenson N.G."/>
        </authorList>
    </citation>
    <scope>NUCLEOTIDE SEQUENCE</scope>
    <source>
        <strain evidence="2">91603</strain>
    </source>
</reference>
<sequence>MAFVPRDLTYDDFIKTVEDIVTFDSSSLNIGVIAILTTSGRHTIVRIKNESDVSFLMQEESVIPKAYVIFDDEDDVNPTEFETNTDHGLDNLDEQYPFTKDEAFCDFNGEEDNREGLNCGSPNFVGEGDGNGESDTSDHSHASGHEDLIGNTTTQRGSFTISHPWIILGSEQYSFQTINHESSTIDG</sequence>
<evidence type="ECO:0000313" key="2">
    <source>
        <dbReference type="EMBL" id="KAI9169120.1"/>
    </source>
</evidence>
<name>A0AAD5IKW4_ACENE</name>
<dbReference type="AlphaFoldDB" id="A0AAD5IKW4"/>
<proteinExistence type="predicted"/>
<gene>
    <name evidence="2" type="ORF">LWI28_007258</name>
</gene>
<organism evidence="2 3">
    <name type="scientific">Acer negundo</name>
    <name type="common">Box elder</name>
    <dbReference type="NCBI Taxonomy" id="4023"/>
    <lineage>
        <taxon>Eukaryota</taxon>
        <taxon>Viridiplantae</taxon>
        <taxon>Streptophyta</taxon>
        <taxon>Embryophyta</taxon>
        <taxon>Tracheophyta</taxon>
        <taxon>Spermatophyta</taxon>
        <taxon>Magnoliopsida</taxon>
        <taxon>eudicotyledons</taxon>
        <taxon>Gunneridae</taxon>
        <taxon>Pentapetalae</taxon>
        <taxon>rosids</taxon>
        <taxon>malvids</taxon>
        <taxon>Sapindales</taxon>
        <taxon>Sapindaceae</taxon>
        <taxon>Hippocastanoideae</taxon>
        <taxon>Acereae</taxon>
        <taxon>Acer</taxon>
    </lineage>
</organism>
<dbReference type="EMBL" id="JAJSOW010000104">
    <property type="protein sequence ID" value="KAI9169120.1"/>
    <property type="molecule type" value="Genomic_DNA"/>
</dbReference>
<keyword evidence="3" id="KW-1185">Reference proteome</keyword>
<evidence type="ECO:0000313" key="3">
    <source>
        <dbReference type="Proteomes" id="UP001064489"/>
    </source>
</evidence>
<reference evidence="2" key="2">
    <citation type="submission" date="2023-02" db="EMBL/GenBank/DDBJ databases">
        <authorList>
            <person name="Swenson N.G."/>
            <person name="Wegrzyn J.L."/>
            <person name="Mcevoy S.L."/>
        </authorList>
    </citation>
    <scope>NUCLEOTIDE SEQUENCE</scope>
    <source>
        <strain evidence="2">91603</strain>
        <tissue evidence="2">Leaf</tissue>
    </source>
</reference>
<feature type="compositionally biased region" description="Basic and acidic residues" evidence="1">
    <location>
        <begin position="136"/>
        <end position="148"/>
    </location>
</feature>
<evidence type="ECO:0000256" key="1">
    <source>
        <dbReference type="SAM" id="MobiDB-lite"/>
    </source>
</evidence>
<accession>A0AAD5IKW4</accession>
<feature type="region of interest" description="Disordered" evidence="1">
    <location>
        <begin position="116"/>
        <end position="155"/>
    </location>
</feature>
<comment type="caution">
    <text evidence="2">The sequence shown here is derived from an EMBL/GenBank/DDBJ whole genome shotgun (WGS) entry which is preliminary data.</text>
</comment>
<protein>
    <submittedName>
        <fullName evidence="2">Uncharacterized protein</fullName>
    </submittedName>
</protein>
<dbReference type="Proteomes" id="UP001064489">
    <property type="component" value="Chromosome 7"/>
</dbReference>